<reference evidence="8 10" key="1">
    <citation type="submission" date="2016-08" db="EMBL/GenBank/DDBJ databases">
        <title>Characterization of Isolates of Eisenbergiella tayi Derived from Blood Cultures, Using Whole Genome Sequencing.</title>
        <authorList>
            <person name="Bernier A.-M."/>
            <person name="Burdz T."/>
            <person name="Wiebe D."/>
            <person name="Bernard K."/>
        </authorList>
    </citation>
    <scope>NUCLEOTIDE SEQUENCE [LARGE SCALE GENOMIC DNA]</scope>
    <source>
        <strain evidence="8 10">NML120146</strain>
    </source>
</reference>
<protein>
    <recommendedName>
        <fullName evidence="6">HTH lysR-type domain-containing protein</fullName>
    </recommendedName>
</protein>
<evidence type="ECO:0000313" key="7">
    <source>
        <dbReference type="EMBL" id="ODR45389.1"/>
    </source>
</evidence>
<dbReference type="Proteomes" id="UP000094869">
    <property type="component" value="Unassembled WGS sequence"/>
</dbReference>
<dbReference type="PANTHER" id="PTHR30126:SF40">
    <property type="entry name" value="HTH-TYPE TRANSCRIPTIONAL REGULATOR GLTR"/>
    <property type="match status" value="1"/>
</dbReference>
<dbReference type="AlphaFoldDB" id="A0A1E3UCQ8"/>
<keyword evidence="5" id="KW-0175">Coiled coil</keyword>
<dbReference type="PROSITE" id="PS50931">
    <property type="entry name" value="HTH_LYSR"/>
    <property type="match status" value="1"/>
</dbReference>
<dbReference type="EMBL" id="MEHA01000027">
    <property type="protein sequence ID" value="ODR45389.1"/>
    <property type="molecule type" value="Genomic_DNA"/>
</dbReference>
<dbReference type="InterPro" id="IPR036390">
    <property type="entry name" value="WH_DNA-bd_sf"/>
</dbReference>
<evidence type="ECO:0000259" key="6">
    <source>
        <dbReference type="PROSITE" id="PS50931"/>
    </source>
</evidence>
<evidence type="ECO:0000256" key="5">
    <source>
        <dbReference type="SAM" id="Coils"/>
    </source>
</evidence>
<dbReference type="PRINTS" id="PR00039">
    <property type="entry name" value="HTHLYSR"/>
</dbReference>
<feature type="coiled-coil region" evidence="5">
    <location>
        <begin position="78"/>
        <end position="105"/>
    </location>
</feature>
<dbReference type="EMBL" id="MEHD01000027">
    <property type="protein sequence ID" value="ODR53224.1"/>
    <property type="molecule type" value="Genomic_DNA"/>
</dbReference>
<comment type="similarity">
    <text evidence="1">Belongs to the LysR transcriptional regulatory family.</text>
</comment>
<dbReference type="Pfam" id="PF03466">
    <property type="entry name" value="LysR_substrate"/>
    <property type="match status" value="1"/>
</dbReference>
<keyword evidence="4" id="KW-0804">Transcription</keyword>
<organism evidence="7 9">
    <name type="scientific">Eisenbergiella tayi</name>
    <dbReference type="NCBI Taxonomy" id="1432052"/>
    <lineage>
        <taxon>Bacteria</taxon>
        <taxon>Bacillati</taxon>
        <taxon>Bacillota</taxon>
        <taxon>Clostridia</taxon>
        <taxon>Lachnospirales</taxon>
        <taxon>Lachnospiraceae</taxon>
        <taxon>Eisenbergiella</taxon>
    </lineage>
</organism>
<evidence type="ECO:0000256" key="2">
    <source>
        <dbReference type="ARBA" id="ARBA00023015"/>
    </source>
</evidence>
<reference evidence="7 9" key="2">
    <citation type="submission" date="2016-08" db="EMBL/GenBank/DDBJ databases">
        <authorList>
            <person name="Seilhamer J.J."/>
        </authorList>
    </citation>
    <scope>NUCLEOTIDE SEQUENCE [LARGE SCALE GENOMIC DNA]</scope>
    <source>
        <strain evidence="7 9">NML150140-1</strain>
    </source>
</reference>
<dbReference type="GO" id="GO:0003700">
    <property type="term" value="F:DNA-binding transcription factor activity"/>
    <property type="evidence" value="ECO:0007669"/>
    <property type="project" value="InterPro"/>
</dbReference>
<evidence type="ECO:0000313" key="9">
    <source>
        <dbReference type="Proteomes" id="UP000094271"/>
    </source>
</evidence>
<evidence type="ECO:0000256" key="3">
    <source>
        <dbReference type="ARBA" id="ARBA00023125"/>
    </source>
</evidence>
<dbReference type="SUPFAM" id="SSF46785">
    <property type="entry name" value="Winged helix' DNA-binding domain"/>
    <property type="match status" value="1"/>
</dbReference>
<comment type="caution">
    <text evidence="7">The sequence shown here is derived from an EMBL/GenBank/DDBJ whole genome shotgun (WGS) entry which is preliminary data.</text>
</comment>
<keyword evidence="3" id="KW-0238">DNA-binding</keyword>
<dbReference type="Gene3D" id="1.10.10.10">
    <property type="entry name" value="Winged helix-like DNA-binding domain superfamily/Winged helix DNA-binding domain"/>
    <property type="match status" value="1"/>
</dbReference>
<dbReference type="Proteomes" id="UP000094271">
    <property type="component" value="Unassembled WGS sequence"/>
</dbReference>
<evidence type="ECO:0000313" key="8">
    <source>
        <dbReference type="EMBL" id="ODR53224.1"/>
    </source>
</evidence>
<dbReference type="GO" id="GO:0000976">
    <property type="term" value="F:transcription cis-regulatory region binding"/>
    <property type="evidence" value="ECO:0007669"/>
    <property type="project" value="TreeGrafter"/>
</dbReference>
<evidence type="ECO:0000256" key="1">
    <source>
        <dbReference type="ARBA" id="ARBA00009437"/>
    </source>
</evidence>
<accession>A0A1E3UCQ8</accession>
<dbReference type="InterPro" id="IPR036388">
    <property type="entry name" value="WH-like_DNA-bd_sf"/>
</dbReference>
<dbReference type="InterPro" id="IPR005119">
    <property type="entry name" value="LysR_subst-bd"/>
</dbReference>
<dbReference type="Gene3D" id="3.40.190.290">
    <property type="match status" value="1"/>
</dbReference>
<dbReference type="CDD" id="cd05466">
    <property type="entry name" value="PBP2_LTTR_substrate"/>
    <property type="match status" value="1"/>
</dbReference>
<keyword evidence="10" id="KW-1185">Reference proteome</keyword>
<keyword evidence="2" id="KW-0805">Transcription regulation</keyword>
<dbReference type="InterPro" id="IPR000847">
    <property type="entry name" value="LysR_HTH_N"/>
</dbReference>
<dbReference type="InterPro" id="IPR011991">
    <property type="entry name" value="ArsR-like_HTH"/>
</dbReference>
<evidence type="ECO:0000256" key="4">
    <source>
        <dbReference type="ARBA" id="ARBA00023163"/>
    </source>
</evidence>
<dbReference type="SUPFAM" id="SSF53850">
    <property type="entry name" value="Periplasmic binding protein-like II"/>
    <property type="match status" value="1"/>
</dbReference>
<dbReference type="Pfam" id="PF00126">
    <property type="entry name" value="HTH_1"/>
    <property type="match status" value="1"/>
</dbReference>
<feature type="domain" description="HTH lysR-type" evidence="6">
    <location>
        <begin position="36"/>
        <end position="72"/>
    </location>
</feature>
<dbReference type="PANTHER" id="PTHR30126">
    <property type="entry name" value="HTH-TYPE TRANSCRIPTIONAL REGULATOR"/>
    <property type="match status" value="1"/>
</dbReference>
<proteinExistence type="inferred from homology"/>
<dbReference type="OrthoDB" id="9798835at2"/>
<name>A0A1E3UCQ8_9FIRM</name>
<sequence length="316" mass="35318">MYRGSRKKEKGGMGMNVDKYRILVLLSQGDKLSEIARKLGMSQPTVSFHLKSLEEGLGVPLYVMEDHRVVLTDAGLNLASYAGEIVQMEANLQKKAQEYKECREGSIHIGTTLSPGIALLPGILGKYRESCPGIHVQLESGSARTIIRKTQEKELDLAFVSVTGSLPSCFEVRKIREDNLVLIYPMALKSFMEPYGGGEADYRGLGQFPFIHHSPESSTRKMTEAFLERERMVFRNTITADNIFIMKELVRRGAGISMVPASFLEEDEQGIGVLSVPGTELRKEIVLICHKEYYRPPAAERFLECVGNWKHTGKSS</sequence>
<gene>
    <name evidence="7" type="ORF">BEI59_26985</name>
    <name evidence="8" type="ORF">BEI63_18835</name>
</gene>
<evidence type="ECO:0000313" key="10">
    <source>
        <dbReference type="Proteomes" id="UP000094869"/>
    </source>
</evidence>
<dbReference type="CDD" id="cd00090">
    <property type="entry name" value="HTH_ARSR"/>
    <property type="match status" value="1"/>
</dbReference>